<feature type="compositionally biased region" description="Basic and acidic residues" evidence="4">
    <location>
        <begin position="290"/>
        <end position="307"/>
    </location>
</feature>
<protein>
    <submittedName>
        <fullName evidence="6">Predicted protein</fullName>
    </submittedName>
</protein>
<proteinExistence type="predicted"/>
<evidence type="ECO:0000256" key="1">
    <source>
        <dbReference type="ARBA" id="ARBA00022723"/>
    </source>
</evidence>
<keyword evidence="7" id="KW-1185">Reference proteome</keyword>
<dbReference type="EMBL" id="GG738868">
    <property type="protein sequence ID" value="EFC44395.1"/>
    <property type="molecule type" value="Genomic_DNA"/>
</dbReference>
<evidence type="ECO:0000313" key="7">
    <source>
        <dbReference type="Proteomes" id="UP000006671"/>
    </source>
</evidence>
<sequence length="319" mass="37157">MSTPSWKRKDNTYCKYCQQWIRDTPSEKRNHERSKHHVINVQKHINNQQISERNKQKEEQRNRKIVDNIERKVQSGSNGENQYYQAFLKHQQEMDKLPSVVMENVFNSFTNQQQADDTPHPPKEPQQDDVIQEPEQSDSFECNDLPLGAIVKSIKPVETHVAPKTSAPKKKTYTEPTEIGSYYDDPNFFYYEQEEEKEEKEKVEEQPIEEVIRKEKPKSDWKNQYSNATTASANTFGQWEIVQVSKIEADAPSESNSSASSTKTHQNKDEHEEDQFGGSYNIPETKKRKNETIEESSKKVKSEDNAPRKPLSFSLAKKK</sequence>
<dbReference type="GO" id="GO:0000398">
    <property type="term" value="P:mRNA splicing, via spliceosome"/>
    <property type="evidence" value="ECO:0007669"/>
    <property type="project" value="InterPro"/>
</dbReference>
<dbReference type="GO" id="GO:0008270">
    <property type="term" value="F:zinc ion binding"/>
    <property type="evidence" value="ECO:0007669"/>
    <property type="project" value="UniProtKB-KW"/>
</dbReference>
<feature type="compositionally biased region" description="Basic and acidic residues" evidence="4">
    <location>
        <begin position="117"/>
        <end position="126"/>
    </location>
</feature>
<dbReference type="InterPro" id="IPR040023">
    <property type="entry name" value="WBP4"/>
</dbReference>
<dbReference type="PANTHER" id="PTHR13173:SF10">
    <property type="entry name" value="WW DOMAIN-BINDING PROTEIN 4"/>
    <property type="match status" value="1"/>
</dbReference>
<feature type="compositionally biased region" description="Polar residues" evidence="4">
    <location>
        <begin position="222"/>
        <end position="237"/>
    </location>
</feature>
<name>D2VFP8_NAEGR</name>
<keyword evidence="1" id="KW-0479">Metal-binding</keyword>
<dbReference type="Proteomes" id="UP000006671">
    <property type="component" value="Unassembled WGS sequence"/>
</dbReference>
<dbReference type="GO" id="GO:0071011">
    <property type="term" value="C:precatalytic spliceosome"/>
    <property type="evidence" value="ECO:0007669"/>
    <property type="project" value="TreeGrafter"/>
</dbReference>
<dbReference type="OrthoDB" id="191651at2759"/>
<evidence type="ECO:0000256" key="2">
    <source>
        <dbReference type="ARBA" id="ARBA00022771"/>
    </source>
</evidence>
<dbReference type="AlphaFoldDB" id="D2VFP8"/>
<reference evidence="6 7" key="1">
    <citation type="journal article" date="2010" name="Cell">
        <title>The genome of Naegleria gruberi illuminates early eukaryotic versatility.</title>
        <authorList>
            <person name="Fritz-Laylin L.K."/>
            <person name="Prochnik S.E."/>
            <person name="Ginger M.L."/>
            <person name="Dacks J.B."/>
            <person name="Carpenter M.L."/>
            <person name="Field M.C."/>
            <person name="Kuo A."/>
            <person name="Paredez A."/>
            <person name="Chapman J."/>
            <person name="Pham J."/>
            <person name="Shu S."/>
            <person name="Neupane R."/>
            <person name="Cipriano M."/>
            <person name="Mancuso J."/>
            <person name="Tu H."/>
            <person name="Salamov A."/>
            <person name="Lindquist E."/>
            <person name="Shapiro H."/>
            <person name="Lucas S."/>
            <person name="Grigoriev I.V."/>
            <person name="Cande W.Z."/>
            <person name="Fulton C."/>
            <person name="Rokhsar D.S."/>
            <person name="Dawson S.C."/>
        </authorList>
    </citation>
    <scope>NUCLEOTIDE SEQUENCE [LARGE SCALE GENOMIC DNA]</scope>
    <source>
        <strain evidence="6 7">NEG-M</strain>
    </source>
</reference>
<feature type="region of interest" description="Disordered" evidence="4">
    <location>
        <begin position="162"/>
        <end position="319"/>
    </location>
</feature>
<dbReference type="RefSeq" id="XP_002677139.1">
    <property type="nucleotide sequence ID" value="XM_002677093.1"/>
</dbReference>
<dbReference type="KEGG" id="ngr:NAEGRDRAFT_49162"/>
<dbReference type="InterPro" id="IPR036236">
    <property type="entry name" value="Znf_C2H2_sf"/>
</dbReference>
<evidence type="ECO:0000313" key="6">
    <source>
        <dbReference type="EMBL" id="EFC44395.1"/>
    </source>
</evidence>
<feature type="region of interest" description="Disordered" evidence="4">
    <location>
        <begin position="45"/>
        <end position="77"/>
    </location>
</feature>
<dbReference type="GeneID" id="8848450"/>
<gene>
    <name evidence="6" type="ORF">NAEGRDRAFT_49162</name>
</gene>
<organism evidence="7">
    <name type="scientific">Naegleria gruberi</name>
    <name type="common">Amoeba</name>
    <dbReference type="NCBI Taxonomy" id="5762"/>
    <lineage>
        <taxon>Eukaryota</taxon>
        <taxon>Discoba</taxon>
        <taxon>Heterolobosea</taxon>
        <taxon>Tetramitia</taxon>
        <taxon>Eutetramitia</taxon>
        <taxon>Vahlkampfiidae</taxon>
        <taxon>Naegleria</taxon>
    </lineage>
</organism>
<dbReference type="SUPFAM" id="SSF57667">
    <property type="entry name" value="beta-beta-alpha zinc fingers"/>
    <property type="match status" value="1"/>
</dbReference>
<dbReference type="STRING" id="5762.D2VFP8"/>
<accession>D2VFP8</accession>
<dbReference type="PANTHER" id="PTHR13173">
    <property type="entry name" value="WW DOMAIN BINDING PROTEIN 4"/>
    <property type="match status" value="1"/>
</dbReference>
<keyword evidence="3" id="KW-0862">Zinc</keyword>
<dbReference type="Pfam" id="PF06220">
    <property type="entry name" value="zf-U1"/>
    <property type="match status" value="1"/>
</dbReference>
<evidence type="ECO:0000256" key="4">
    <source>
        <dbReference type="SAM" id="MobiDB-lite"/>
    </source>
</evidence>
<feature type="domain" description="U1-C C2H2-type zinc finger" evidence="5">
    <location>
        <begin position="13"/>
        <end position="44"/>
    </location>
</feature>
<dbReference type="VEuPathDB" id="AmoebaDB:NAEGRDRAFT_49162"/>
<evidence type="ECO:0000259" key="5">
    <source>
        <dbReference type="Pfam" id="PF06220"/>
    </source>
</evidence>
<keyword evidence="2" id="KW-0863">Zinc-finger</keyword>
<feature type="compositionally biased region" description="Basic and acidic residues" evidence="4">
    <location>
        <begin position="199"/>
        <end position="221"/>
    </location>
</feature>
<dbReference type="GO" id="GO:0003723">
    <property type="term" value="F:RNA binding"/>
    <property type="evidence" value="ECO:0007669"/>
    <property type="project" value="TreeGrafter"/>
</dbReference>
<evidence type="ECO:0000256" key="3">
    <source>
        <dbReference type="ARBA" id="ARBA00022833"/>
    </source>
</evidence>
<dbReference type="InterPro" id="IPR013085">
    <property type="entry name" value="U1-CZ_Znf_C2H2"/>
</dbReference>
<dbReference type="OMA" id="CQQWIRD"/>
<feature type="compositionally biased region" description="Basic and acidic residues" evidence="4">
    <location>
        <begin position="52"/>
        <end position="73"/>
    </location>
</feature>
<feature type="region of interest" description="Disordered" evidence="4">
    <location>
        <begin position="112"/>
        <end position="138"/>
    </location>
</feature>
<dbReference type="InParanoid" id="D2VFP8"/>